<protein>
    <submittedName>
        <fullName evidence="1">Uncharacterized protein</fullName>
    </submittedName>
</protein>
<dbReference type="OrthoDB" id="9134764at2"/>
<reference evidence="1" key="1">
    <citation type="submission" date="2016-01" db="EMBL/GenBank/DDBJ databases">
        <authorList>
            <person name="Peeters C."/>
        </authorList>
    </citation>
    <scope>NUCLEOTIDE SEQUENCE [LARGE SCALE GENOMIC DNA]</scope>
    <source>
        <strain evidence="1">LMG 29318</strain>
    </source>
</reference>
<name>A0A158DKW6_9BURK</name>
<dbReference type="RefSeq" id="WP_143746633.1">
    <property type="nucleotide sequence ID" value="NZ_FCOF02000075.1"/>
</dbReference>
<dbReference type="AlphaFoldDB" id="A0A158DKW6"/>
<dbReference type="Proteomes" id="UP000054870">
    <property type="component" value="Unassembled WGS sequence"/>
</dbReference>
<dbReference type="EMBL" id="FCOF02000075">
    <property type="protein sequence ID" value="SAK94846.1"/>
    <property type="molecule type" value="Genomic_DNA"/>
</dbReference>
<comment type="caution">
    <text evidence="1">The sequence shown here is derived from an EMBL/GenBank/DDBJ whole genome shotgun (WGS) entry which is preliminary data.</text>
</comment>
<gene>
    <name evidence="1" type="ORF">AWB75_06858</name>
</gene>
<keyword evidence="2" id="KW-1185">Reference proteome</keyword>
<sequence length="73" mass="8096">MFDSLYAQLLALPVGAAFVLPLGVSAQSARCAVESAIRQDLRKRFVIGEHVARPRQAEVLRHVRIERLADEAI</sequence>
<organism evidence="1 2">
    <name type="scientific">Caballeronia catudaia</name>
    <dbReference type="NCBI Taxonomy" id="1777136"/>
    <lineage>
        <taxon>Bacteria</taxon>
        <taxon>Pseudomonadati</taxon>
        <taxon>Pseudomonadota</taxon>
        <taxon>Betaproteobacteria</taxon>
        <taxon>Burkholderiales</taxon>
        <taxon>Burkholderiaceae</taxon>
        <taxon>Caballeronia</taxon>
    </lineage>
</organism>
<proteinExistence type="predicted"/>
<evidence type="ECO:0000313" key="1">
    <source>
        <dbReference type="EMBL" id="SAK94846.1"/>
    </source>
</evidence>
<accession>A0A158DKW6</accession>
<evidence type="ECO:0000313" key="2">
    <source>
        <dbReference type="Proteomes" id="UP000054870"/>
    </source>
</evidence>